<protein>
    <submittedName>
        <fullName evidence="2">Uncharacterized protein</fullName>
    </submittedName>
</protein>
<dbReference type="KEGG" id="das:Daes_2416"/>
<feature type="transmembrane region" description="Helical" evidence="1">
    <location>
        <begin position="43"/>
        <end position="63"/>
    </location>
</feature>
<dbReference type="HOGENOM" id="CLU_1150391_0_0_7"/>
<evidence type="ECO:0000313" key="3">
    <source>
        <dbReference type="Proteomes" id="UP000002191"/>
    </source>
</evidence>
<dbReference type="Proteomes" id="UP000002191">
    <property type="component" value="Chromosome"/>
</dbReference>
<dbReference type="AlphaFoldDB" id="E6VUB4"/>
<feature type="transmembrane region" description="Helical" evidence="1">
    <location>
        <begin position="70"/>
        <end position="89"/>
    </location>
</feature>
<dbReference type="OrthoDB" id="6167035at2"/>
<evidence type="ECO:0000256" key="1">
    <source>
        <dbReference type="SAM" id="Phobius"/>
    </source>
</evidence>
<keyword evidence="1" id="KW-1133">Transmembrane helix</keyword>
<sequence precursor="true">MTAYVVLIILFAVVFWLLPVWARWSLAAIGGAFLLPHGPEMTIPYFVIALLGVGCWFVGWLIINHIPSRLQLCPALFICGAVLILPTIAQHVPERVSGWIKPEPTITPSFSDVRLRIADDKRLMLSGQTNLPDGTRLCSSIVQTIPERKVLYLDTAMDPAKWDVIVTDGRFQSWFPSAYEKGLVAGIYILQIGVLPRQNSVLGPNNAWLSGPGVAVAANGNKTFTTEVEVDLPALPAHGEF</sequence>
<accession>E6VUB4</accession>
<reference evidence="2 3" key="2">
    <citation type="journal article" date="2014" name="Genome Announc.">
        <title>Complete Genome Sequence of the Subsurface, Mesophilic Sulfate-Reducing Bacterium Desulfovibrio aespoeensis Aspo-2.</title>
        <authorList>
            <person name="Pedersen K."/>
            <person name="Bengtsson A."/>
            <person name="Edlund J."/>
            <person name="Rabe L."/>
            <person name="Hazen T."/>
            <person name="Chakraborty R."/>
            <person name="Goodwin L."/>
            <person name="Shapiro N."/>
        </authorList>
    </citation>
    <scope>NUCLEOTIDE SEQUENCE [LARGE SCALE GENOMIC DNA]</scope>
    <source>
        <strain evidence="3">ATCC 700646 / DSM 10631 / Aspo-2</strain>
    </source>
</reference>
<keyword evidence="1" id="KW-0472">Membrane</keyword>
<gene>
    <name evidence="2" type="ordered locus">Daes_2416</name>
</gene>
<dbReference type="EMBL" id="CP002431">
    <property type="protein sequence ID" value="ADU63421.1"/>
    <property type="molecule type" value="Genomic_DNA"/>
</dbReference>
<dbReference type="RefSeq" id="WP_013515333.1">
    <property type="nucleotide sequence ID" value="NC_014844.1"/>
</dbReference>
<reference evidence="3" key="1">
    <citation type="submission" date="2010-12" db="EMBL/GenBank/DDBJ databases">
        <title>Complete sequence of Desulfovibrio aespoeensis Aspo-2.</title>
        <authorList>
            <consortium name="US DOE Joint Genome Institute"/>
            <person name="Lucas S."/>
            <person name="Copeland A."/>
            <person name="Lapidus A."/>
            <person name="Cheng J.-F."/>
            <person name="Goodwin L."/>
            <person name="Pitluck S."/>
            <person name="Chertkov O."/>
            <person name="Misra M."/>
            <person name="Detter J.C."/>
            <person name="Han C."/>
            <person name="Tapia R."/>
            <person name="Land M."/>
            <person name="Hauser L."/>
            <person name="Kyrpides N."/>
            <person name="Ivanova N."/>
            <person name="Ovchinnikova G."/>
            <person name="Pedersen K."/>
            <person name="Jagevall S."/>
            <person name="Hazen T."/>
            <person name="Woyke T."/>
        </authorList>
    </citation>
    <scope>NUCLEOTIDE SEQUENCE [LARGE SCALE GENOMIC DNA]</scope>
    <source>
        <strain evidence="3">ATCC 700646 / DSM 10631 / Aspo-2</strain>
    </source>
</reference>
<organism evidence="2 3">
    <name type="scientific">Pseudodesulfovibrio aespoeensis (strain ATCC 700646 / DSM 10631 / Aspo-2)</name>
    <name type="common">Desulfovibrio aespoeensis</name>
    <dbReference type="NCBI Taxonomy" id="643562"/>
    <lineage>
        <taxon>Bacteria</taxon>
        <taxon>Pseudomonadati</taxon>
        <taxon>Thermodesulfobacteriota</taxon>
        <taxon>Desulfovibrionia</taxon>
        <taxon>Desulfovibrionales</taxon>
        <taxon>Desulfovibrionaceae</taxon>
    </lineage>
</organism>
<keyword evidence="3" id="KW-1185">Reference proteome</keyword>
<keyword evidence="1" id="KW-0812">Transmembrane</keyword>
<dbReference type="STRING" id="643562.Daes_2416"/>
<name>E6VUB4_PSEA9</name>
<evidence type="ECO:0000313" key="2">
    <source>
        <dbReference type="EMBL" id="ADU63421.1"/>
    </source>
</evidence>
<proteinExistence type="predicted"/>